<protein>
    <submittedName>
        <fullName evidence="2">Uncharacterized protein</fullName>
    </submittedName>
</protein>
<reference evidence="2" key="1">
    <citation type="submission" date="2020-11" db="EMBL/GenBank/DDBJ databases">
        <authorList>
            <person name="Tran Van P."/>
        </authorList>
    </citation>
    <scope>NUCLEOTIDE SEQUENCE</scope>
</reference>
<organism evidence="2">
    <name type="scientific">Timema poppense</name>
    <name type="common">Walking stick</name>
    <dbReference type="NCBI Taxonomy" id="170557"/>
    <lineage>
        <taxon>Eukaryota</taxon>
        <taxon>Metazoa</taxon>
        <taxon>Ecdysozoa</taxon>
        <taxon>Arthropoda</taxon>
        <taxon>Hexapoda</taxon>
        <taxon>Insecta</taxon>
        <taxon>Pterygota</taxon>
        <taxon>Neoptera</taxon>
        <taxon>Polyneoptera</taxon>
        <taxon>Phasmatodea</taxon>
        <taxon>Timematodea</taxon>
        <taxon>Timematoidea</taxon>
        <taxon>Timematidae</taxon>
        <taxon>Timema</taxon>
    </lineage>
</organism>
<evidence type="ECO:0000313" key="2">
    <source>
        <dbReference type="EMBL" id="CAD7411850.1"/>
    </source>
</evidence>
<sequence length="465" mass="51930">MPHMLSLQGHTSRGKGRALGCVVGQATTMYISTKDSARNAKLIILPPYESKDYLSCNSTYRKRHVRQSSGKLKVTTNFDSARPERPSREPKLQAICFEQESSTKSSQLLLCAASREDVSSAVQDRFGGSQSVLSNRTLTLDNVKRSDDSPDEETQRQINLDEKKAKPLRVLKVSNEEVASARRYKKKFLQYQKRSGKYDETKKPWVVIETLADTLLDNALQEYSGVEKEHMLGSAIRRLDGVDTQQGQDELMAATIHLFFNIFLAVGQQFEKVIRTHFMSLFIQGPAGERCTGRGTSQVMYHQQQQPAPVRPGVPQQRPVPPQNTQAHSYTTHQTGGYYYATHACLLYATRPCSLSGVLQPVGAGGHIVLMACVLHSYSIIVCVSCFVEEISHSRACTNRGVYLRVLFPVPSSRPSQGRNNYTCVPRICTLGPGSGRPNLTHSHLRGSLPRCANRDPPREQQRTY</sequence>
<dbReference type="AlphaFoldDB" id="A0A7R9DBV0"/>
<feature type="compositionally biased region" description="Low complexity" evidence="1">
    <location>
        <begin position="308"/>
        <end position="317"/>
    </location>
</feature>
<feature type="region of interest" description="Disordered" evidence="1">
    <location>
        <begin position="440"/>
        <end position="465"/>
    </location>
</feature>
<name>A0A7R9DBV0_TIMPO</name>
<gene>
    <name evidence="2" type="ORF">TPSB3V08_LOCUS8105</name>
</gene>
<feature type="region of interest" description="Disordered" evidence="1">
    <location>
        <begin position="308"/>
        <end position="328"/>
    </location>
</feature>
<proteinExistence type="predicted"/>
<evidence type="ECO:0000256" key="1">
    <source>
        <dbReference type="SAM" id="MobiDB-lite"/>
    </source>
</evidence>
<accession>A0A7R9DBV0</accession>
<feature type="compositionally biased region" description="Basic and acidic residues" evidence="1">
    <location>
        <begin position="453"/>
        <end position="465"/>
    </location>
</feature>
<dbReference type="EMBL" id="OD005619">
    <property type="protein sequence ID" value="CAD7411850.1"/>
    <property type="molecule type" value="Genomic_DNA"/>
</dbReference>